<dbReference type="Proteomes" id="UP000076394">
    <property type="component" value="Chromosome"/>
</dbReference>
<reference evidence="3 4" key="1">
    <citation type="submission" date="2015-03" db="EMBL/GenBank/DDBJ databases">
        <title>Genomic characterization of Dehalococcoides mccartyi strain 11a5, an unusal plasmid-containing chloroethene dechlorinator.</title>
        <authorList>
            <person name="Zhao S."/>
            <person name="Ding C."/>
            <person name="He J."/>
        </authorList>
    </citation>
    <scope>NUCLEOTIDE SEQUENCE [LARGE SCALE GENOMIC DNA]</scope>
    <source>
        <strain evidence="3 4">11a5</strain>
    </source>
</reference>
<dbReference type="EMBL" id="CP011127">
    <property type="protein sequence ID" value="AMU86688.1"/>
    <property type="molecule type" value="Genomic_DNA"/>
</dbReference>
<dbReference type="PATRIC" id="fig|61435.8.peg.859"/>
<protein>
    <submittedName>
        <fullName evidence="3">Uncharacterized protein</fullName>
    </submittedName>
</protein>
<keyword evidence="2" id="KW-1133">Transmembrane helix</keyword>
<sequence length="86" mass="9630">MTKEERDKINDLAVVVSRIDERTLNIQKYIDEDKKRQDKCIAEAQATADEAKEQADTTQTQLSTIKWVGGFIAALLGALGGWFSRS</sequence>
<keyword evidence="1" id="KW-0175">Coiled coil</keyword>
<feature type="transmembrane region" description="Helical" evidence="2">
    <location>
        <begin position="67"/>
        <end position="84"/>
    </location>
</feature>
<organism evidence="3 4">
    <name type="scientific">Dehalococcoides mccartyi</name>
    <dbReference type="NCBI Taxonomy" id="61435"/>
    <lineage>
        <taxon>Bacteria</taxon>
        <taxon>Bacillati</taxon>
        <taxon>Chloroflexota</taxon>
        <taxon>Dehalococcoidia</taxon>
        <taxon>Dehalococcoidales</taxon>
        <taxon>Dehalococcoidaceae</taxon>
        <taxon>Dehalococcoides</taxon>
    </lineage>
</organism>
<name>A0A142VA75_9CHLR</name>
<evidence type="ECO:0000313" key="3">
    <source>
        <dbReference type="EMBL" id="AMU86688.1"/>
    </source>
</evidence>
<evidence type="ECO:0000256" key="1">
    <source>
        <dbReference type="SAM" id="Coils"/>
    </source>
</evidence>
<evidence type="ECO:0000256" key="2">
    <source>
        <dbReference type="SAM" id="Phobius"/>
    </source>
</evidence>
<accession>A0A142VA75</accession>
<keyword evidence="2" id="KW-0812">Transmembrane</keyword>
<proteinExistence type="predicted"/>
<dbReference type="AlphaFoldDB" id="A0A142VA75"/>
<dbReference type="RefSeq" id="WP_015407813.1">
    <property type="nucleotide sequence ID" value="NZ_CP011127.1"/>
</dbReference>
<gene>
    <name evidence="3" type="ORF">Dm11a5_0862</name>
</gene>
<feature type="coiled-coil region" evidence="1">
    <location>
        <begin position="34"/>
        <end position="61"/>
    </location>
</feature>
<keyword evidence="2" id="KW-0472">Membrane</keyword>
<evidence type="ECO:0000313" key="4">
    <source>
        <dbReference type="Proteomes" id="UP000076394"/>
    </source>
</evidence>